<dbReference type="EMBL" id="QFGA01000001">
    <property type="protein sequence ID" value="TEB08423.1"/>
    <property type="molecule type" value="Genomic_DNA"/>
</dbReference>
<sequence>MEEHVTHSLVVSGRKQLVLQGVLRVDSFDEAEINLETNLGVLSLKGEGLHITQLSLETGSLTAEGYFTSFQYMESKSKGKGKGLLSKILK</sequence>
<accession>A0A4Y7RI04</accession>
<gene>
    <name evidence="1" type="primary">yabP</name>
    <name evidence="1" type="ORF">Psch_01986</name>
</gene>
<organism evidence="1 2">
    <name type="scientific">Pelotomaculum schinkii</name>
    <dbReference type="NCBI Taxonomy" id="78350"/>
    <lineage>
        <taxon>Bacteria</taxon>
        <taxon>Bacillati</taxon>
        <taxon>Bacillota</taxon>
        <taxon>Clostridia</taxon>
        <taxon>Eubacteriales</taxon>
        <taxon>Desulfotomaculaceae</taxon>
        <taxon>Pelotomaculum</taxon>
    </lineage>
</organism>
<comment type="caution">
    <text evidence="1">The sequence shown here is derived from an EMBL/GenBank/DDBJ whole genome shotgun (WGS) entry which is preliminary data.</text>
</comment>
<dbReference type="RefSeq" id="WP_134217164.1">
    <property type="nucleotide sequence ID" value="NZ_QFGA01000001.1"/>
</dbReference>
<name>A0A4Y7RI04_9FIRM</name>
<dbReference type="AlphaFoldDB" id="A0A4Y7RI04"/>
<protein>
    <submittedName>
        <fullName evidence="1">Spore protein YabP</fullName>
    </submittedName>
</protein>
<dbReference type="GO" id="GO:0030435">
    <property type="term" value="P:sporulation resulting in formation of a cellular spore"/>
    <property type="evidence" value="ECO:0007669"/>
    <property type="project" value="InterPro"/>
</dbReference>
<dbReference type="InterPro" id="IPR022476">
    <property type="entry name" value="Spore_YabP/YqfC"/>
</dbReference>
<evidence type="ECO:0000313" key="2">
    <source>
        <dbReference type="Proteomes" id="UP000298324"/>
    </source>
</evidence>
<dbReference type="InterPro" id="IPR038705">
    <property type="entry name" value="YabP_sf"/>
</dbReference>
<dbReference type="InterPro" id="IPR012504">
    <property type="entry name" value="Spore_YabP"/>
</dbReference>
<keyword evidence="2" id="KW-1185">Reference proteome</keyword>
<evidence type="ECO:0000313" key="1">
    <source>
        <dbReference type="EMBL" id="TEB08423.1"/>
    </source>
</evidence>
<dbReference type="Pfam" id="PF07873">
    <property type="entry name" value="YabP"/>
    <property type="match status" value="1"/>
</dbReference>
<dbReference type="Gene3D" id="2.60.40.2000">
    <property type="match status" value="1"/>
</dbReference>
<dbReference type="NCBIfam" id="TIGR02892">
    <property type="entry name" value="spore_yabP"/>
    <property type="match status" value="1"/>
</dbReference>
<reference evidence="1 2" key="1">
    <citation type="journal article" date="2018" name="Environ. Microbiol.">
        <title>Novel energy conservation strategies and behaviour of Pelotomaculum schinkii driving syntrophic propionate catabolism.</title>
        <authorList>
            <person name="Hidalgo-Ahumada C.A.P."/>
            <person name="Nobu M.K."/>
            <person name="Narihiro T."/>
            <person name="Tamaki H."/>
            <person name="Liu W.T."/>
            <person name="Kamagata Y."/>
            <person name="Stams A.J.M."/>
            <person name="Imachi H."/>
            <person name="Sousa D.Z."/>
        </authorList>
    </citation>
    <scope>NUCLEOTIDE SEQUENCE [LARGE SCALE GENOMIC DNA]</scope>
    <source>
        <strain evidence="1 2">HH</strain>
    </source>
</reference>
<dbReference type="PIRSF" id="PIRSF011576">
    <property type="entry name" value="YabP"/>
    <property type="match status" value="1"/>
</dbReference>
<proteinExistence type="predicted"/>
<dbReference type="Proteomes" id="UP000298324">
    <property type="component" value="Unassembled WGS sequence"/>
</dbReference>